<dbReference type="InterPro" id="IPR051011">
    <property type="entry name" value="Metal_resp_trans_reg"/>
</dbReference>
<dbReference type="Pfam" id="PF01022">
    <property type="entry name" value="HTH_5"/>
    <property type="match status" value="1"/>
</dbReference>
<dbReference type="GO" id="GO:0003700">
    <property type="term" value="F:DNA-binding transcription factor activity"/>
    <property type="evidence" value="ECO:0007669"/>
    <property type="project" value="InterPro"/>
</dbReference>
<reference evidence="5 6" key="1">
    <citation type="submission" date="2016-11" db="EMBL/GenBank/DDBJ databases">
        <title>Comparative genomics of Acidibacillus ferroxidans species.</title>
        <authorList>
            <person name="Oliveira G."/>
            <person name="Nunes G."/>
            <person name="Oliveira R."/>
            <person name="Araujo F."/>
            <person name="Salim A."/>
            <person name="Scholte L."/>
            <person name="Morais D."/>
            <person name="Nancucheo I."/>
            <person name="Johnson D.B."/>
            <person name="Grail B."/>
            <person name="Bittencourt J."/>
            <person name="Valadares R."/>
        </authorList>
    </citation>
    <scope>NUCLEOTIDE SEQUENCE [LARGE SCALE GENOMIC DNA]</scope>
    <source>
        <strain evidence="5 6">Y002</strain>
    </source>
</reference>
<dbReference type="CDD" id="cd00090">
    <property type="entry name" value="HTH_ARSR"/>
    <property type="match status" value="1"/>
</dbReference>
<comment type="caution">
    <text evidence="5">The sequence shown here is derived from an EMBL/GenBank/DDBJ whole genome shotgun (WGS) entry which is preliminary data.</text>
</comment>
<organism evidence="5 6">
    <name type="scientific">Sulfoacidibacillus thermotolerans</name>
    <name type="common">Acidibacillus sulfuroxidans</name>
    <dbReference type="NCBI Taxonomy" id="1765684"/>
    <lineage>
        <taxon>Bacteria</taxon>
        <taxon>Bacillati</taxon>
        <taxon>Bacillota</taxon>
        <taxon>Bacilli</taxon>
        <taxon>Bacillales</taxon>
        <taxon>Alicyclobacillaceae</taxon>
        <taxon>Sulfoacidibacillus</taxon>
    </lineage>
</organism>
<name>A0A2U3CU02_SULT2</name>
<feature type="domain" description="HTH arsR-type" evidence="4">
    <location>
        <begin position="34"/>
        <end position="123"/>
    </location>
</feature>
<evidence type="ECO:0000256" key="3">
    <source>
        <dbReference type="ARBA" id="ARBA00023163"/>
    </source>
</evidence>
<dbReference type="GO" id="GO:0003677">
    <property type="term" value="F:DNA binding"/>
    <property type="evidence" value="ECO:0007669"/>
    <property type="project" value="UniProtKB-KW"/>
</dbReference>
<dbReference type="NCBIfam" id="NF033788">
    <property type="entry name" value="HTH_metalloreg"/>
    <property type="match status" value="1"/>
</dbReference>
<keyword evidence="1" id="KW-0805">Transcription regulation</keyword>
<dbReference type="Proteomes" id="UP000245380">
    <property type="component" value="Unassembled WGS sequence"/>
</dbReference>
<evidence type="ECO:0000256" key="1">
    <source>
        <dbReference type="ARBA" id="ARBA00023015"/>
    </source>
</evidence>
<evidence type="ECO:0000313" key="5">
    <source>
        <dbReference type="EMBL" id="PWI52497.1"/>
    </source>
</evidence>
<sequence length="123" mass="13655">MAATSFEGSSSFCPALGEDMAHLVQQAQETFALLQTPKAISDFALFYKSLGDETRLKIVALLLLRDLCLCELVDGLNVPTSTMNHHLQMLVKGGVIQGRREGKFTIYHLNEAVRPYLPFVEVK</sequence>
<keyword evidence="6" id="KW-1185">Reference proteome</keyword>
<dbReference type="InterPro" id="IPR001845">
    <property type="entry name" value="HTH_ArsR_DNA-bd_dom"/>
</dbReference>
<keyword evidence="2" id="KW-0238">DNA-binding</keyword>
<dbReference type="PANTHER" id="PTHR43132:SF2">
    <property type="entry name" value="ARSENICAL RESISTANCE OPERON REPRESSOR ARSR-RELATED"/>
    <property type="match status" value="1"/>
</dbReference>
<gene>
    <name evidence="5" type="ORF">BM613_14120</name>
</gene>
<keyword evidence="3" id="KW-0804">Transcription</keyword>
<dbReference type="InterPro" id="IPR036388">
    <property type="entry name" value="WH-like_DNA-bd_sf"/>
</dbReference>
<evidence type="ECO:0000313" key="6">
    <source>
        <dbReference type="Proteomes" id="UP000245380"/>
    </source>
</evidence>
<dbReference type="PROSITE" id="PS50987">
    <property type="entry name" value="HTH_ARSR_2"/>
    <property type="match status" value="1"/>
</dbReference>
<accession>A0A2U3CU02</accession>
<dbReference type="InterPro" id="IPR011991">
    <property type="entry name" value="ArsR-like_HTH"/>
</dbReference>
<proteinExistence type="predicted"/>
<evidence type="ECO:0000259" key="4">
    <source>
        <dbReference type="PROSITE" id="PS50987"/>
    </source>
</evidence>
<dbReference type="PRINTS" id="PR00778">
    <property type="entry name" value="HTHARSR"/>
</dbReference>
<dbReference type="InterPro" id="IPR036390">
    <property type="entry name" value="WH_DNA-bd_sf"/>
</dbReference>
<dbReference type="AlphaFoldDB" id="A0A2U3CU02"/>
<dbReference type="SUPFAM" id="SSF46785">
    <property type="entry name" value="Winged helix' DNA-binding domain"/>
    <property type="match status" value="1"/>
</dbReference>
<dbReference type="PANTHER" id="PTHR43132">
    <property type="entry name" value="ARSENICAL RESISTANCE OPERON REPRESSOR ARSR-RELATED"/>
    <property type="match status" value="1"/>
</dbReference>
<evidence type="ECO:0000256" key="2">
    <source>
        <dbReference type="ARBA" id="ARBA00023125"/>
    </source>
</evidence>
<dbReference type="RefSeq" id="WP_245926407.1">
    <property type="nucleotide sequence ID" value="NZ_MPDK01000070.1"/>
</dbReference>
<dbReference type="SMART" id="SM00418">
    <property type="entry name" value="HTH_ARSR"/>
    <property type="match status" value="1"/>
</dbReference>
<dbReference type="EMBL" id="MPDK01000070">
    <property type="protein sequence ID" value="PWI52497.1"/>
    <property type="molecule type" value="Genomic_DNA"/>
</dbReference>
<protein>
    <recommendedName>
        <fullName evidence="4">HTH arsR-type domain-containing protein</fullName>
    </recommendedName>
</protein>
<dbReference type="Gene3D" id="1.10.10.10">
    <property type="entry name" value="Winged helix-like DNA-binding domain superfamily/Winged helix DNA-binding domain"/>
    <property type="match status" value="1"/>
</dbReference>